<feature type="transmembrane region" description="Helical" evidence="5">
    <location>
        <begin position="361"/>
        <end position="383"/>
    </location>
</feature>
<dbReference type="GO" id="GO:0140359">
    <property type="term" value="F:ABC-type transporter activity"/>
    <property type="evidence" value="ECO:0007669"/>
    <property type="project" value="InterPro"/>
</dbReference>
<accession>A0A382C9H3</accession>
<evidence type="ECO:0000256" key="1">
    <source>
        <dbReference type="ARBA" id="ARBA00004141"/>
    </source>
</evidence>
<evidence type="ECO:0000256" key="5">
    <source>
        <dbReference type="SAM" id="Phobius"/>
    </source>
</evidence>
<dbReference type="EMBL" id="UINC01033335">
    <property type="protein sequence ID" value="SVB22462.1"/>
    <property type="molecule type" value="Genomic_DNA"/>
</dbReference>
<feature type="non-terminal residue" evidence="7">
    <location>
        <position position="402"/>
    </location>
</feature>
<reference evidence="7" key="1">
    <citation type="submission" date="2018-05" db="EMBL/GenBank/DDBJ databases">
        <authorList>
            <person name="Lanie J.A."/>
            <person name="Ng W.-L."/>
            <person name="Kazmierczak K.M."/>
            <person name="Andrzejewski T.M."/>
            <person name="Davidsen T.M."/>
            <person name="Wayne K.J."/>
            <person name="Tettelin H."/>
            <person name="Glass J.I."/>
            <person name="Rusch D."/>
            <person name="Podicherti R."/>
            <person name="Tsui H.-C.T."/>
            <person name="Winkler M.E."/>
        </authorList>
    </citation>
    <scope>NUCLEOTIDE SEQUENCE</scope>
</reference>
<keyword evidence="2 5" id="KW-0812">Transmembrane</keyword>
<keyword evidence="4 5" id="KW-0472">Membrane</keyword>
<keyword evidence="3 5" id="KW-1133">Transmembrane helix</keyword>
<name>A0A382C9H3_9ZZZZ</name>
<feature type="domain" description="ABC-2 type transporter transmembrane" evidence="6">
    <location>
        <begin position="263"/>
        <end position="401"/>
    </location>
</feature>
<dbReference type="InterPro" id="IPR013525">
    <property type="entry name" value="ABC2_TM"/>
</dbReference>
<protein>
    <recommendedName>
        <fullName evidence="6">ABC-2 type transporter transmembrane domain-containing protein</fullName>
    </recommendedName>
</protein>
<feature type="transmembrane region" description="Helical" evidence="5">
    <location>
        <begin position="14"/>
        <end position="36"/>
    </location>
</feature>
<dbReference type="GO" id="GO:0016020">
    <property type="term" value="C:membrane"/>
    <property type="evidence" value="ECO:0007669"/>
    <property type="project" value="UniProtKB-SubCell"/>
</dbReference>
<evidence type="ECO:0000313" key="7">
    <source>
        <dbReference type="EMBL" id="SVB22462.1"/>
    </source>
</evidence>
<feature type="non-terminal residue" evidence="7">
    <location>
        <position position="1"/>
    </location>
</feature>
<dbReference type="Pfam" id="PF12698">
    <property type="entry name" value="ABC2_membrane_3"/>
    <property type="match status" value="1"/>
</dbReference>
<dbReference type="AlphaFoldDB" id="A0A382C9H3"/>
<sequence>VAREEFWQTVGTKAFWIGLAAFPVIIALAIAVPLFLEKAKEARPYVVIDHSGFLLNAVEQAVYGEDLTQIGQRGRELRREDNEGYAALPDPIRAYVAAWMGLDEPDRPLLVEALGRRAFGDASATPFEFVDSGGVALFQWWEEADPAKVDERHDIELARRHYERRPVPADLDTIGWLNDQIHSGKLFAYFVIGPDPVTSDEGCRYVSNNLTDRGLRNWFSRRAERIVREHRMERSGVAPDTADWIQASLAFEARKIDERGDVEEVKDRDKFRQFVPLIFTYLLWLAVFTSSQMLITSTIEEKSARIMEILVSSVSPEELMLGKIAGVAGAGLIVVGSWATILFGAIAIIPKVMGADIDLGGAAADPLFLASFVMYFLLGYLFYASLLVGVGSLCGTLKEAQN</sequence>
<feature type="transmembrane region" description="Helical" evidence="5">
    <location>
        <begin position="274"/>
        <end position="295"/>
    </location>
</feature>
<evidence type="ECO:0000256" key="3">
    <source>
        <dbReference type="ARBA" id="ARBA00022989"/>
    </source>
</evidence>
<evidence type="ECO:0000259" key="6">
    <source>
        <dbReference type="Pfam" id="PF12698"/>
    </source>
</evidence>
<feature type="transmembrane region" description="Helical" evidence="5">
    <location>
        <begin position="324"/>
        <end position="349"/>
    </location>
</feature>
<comment type="subcellular location">
    <subcellularLocation>
        <location evidence="1">Membrane</location>
        <topology evidence="1">Multi-pass membrane protein</topology>
    </subcellularLocation>
</comment>
<evidence type="ECO:0000256" key="4">
    <source>
        <dbReference type="ARBA" id="ARBA00023136"/>
    </source>
</evidence>
<organism evidence="7">
    <name type="scientific">marine metagenome</name>
    <dbReference type="NCBI Taxonomy" id="408172"/>
    <lineage>
        <taxon>unclassified sequences</taxon>
        <taxon>metagenomes</taxon>
        <taxon>ecological metagenomes</taxon>
    </lineage>
</organism>
<evidence type="ECO:0000256" key="2">
    <source>
        <dbReference type="ARBA" id="ARBA00022692"/>
    </source>
</evidence>
<proteinExistence type="predicted"/>
<gene>
    <name evidence="7" type="ORF">METZ01_LOCUS175316</name>
</gene>